<dbReference type="InterPro" id="IPR000219">
    <property type="entry name" value="DH_dom"/>
</dbReference>
<dbReference type="InParanoid" id="A0A7M7LT56"/>
<sequence>MKRVCASFCQNQSIAMEHLKQLIRKEKEKEKDKKEGSVSRFMDEAERNPLCRRLSLSGIVATGYQRVTNYPLFIENLLKYTPAKSPEYERLGRALEKSKEILSYVNQAVKECENRWRLIDYNTRMDRTPLDKSNNPLVMDYKNINLTLHKMIHDGVLTWKVNRNKSIEVQVLLLEELIVLLSKQDEKLVLKLHSTTNQAREELKTHSPIIKLSTVLCRPVSTNKKAFFLVSTSSAACPQIYELCTNSSQERQSWMDVILSTQDVERKS</sequence>
<evidence type="ECO:0000313" key="7">
    <source>
        <dbReference type="EnsemblMetazoa" id="XP_011670795"/>
    </source>
</evidence>
<dbReference type="InterPro" id="IPR011993">
    <property type="entry name" value="PH-like_dom_sf"/>
</dbReference>
<dbReference type="RefSeq" id="XP_011670795.2">
    <property type="nucleotide sequence ID" value="XM_011672493.2"/>
</dbReference>
<dbReference type="PROSITE" id="PS50003">
    <property type="entry name" value="PH_DOMAIN"/>
    <property type="match status" value="1"/>
</dbReference>
<reference evidence="7" key="2">
    <citation type="submission" date="2021-01" db="UniProtKB">
        <authorList>
            <consortium name="EnsemblMetazoa"/>
        </authorList>
    </citation>
    <scope>IDENTIFICATION</scope>
</reference>
<keyword evidence="2" id="KW-0963">Cytoplasm</keyword>
<dbReference type="OrthoDB" id="1716625at2759"/>
<dbReference type="Pfam" id="PF00621">
    <property type="entry name" value="RhoGEF"/>
    <property type="match status" value="1"/>
</dbReference>
<evidence type="ECO:0000256" key="4">
    <source>
        <dbReference type="ARBA" id="ARBA00023054"/>
    </source>
</evidence>
<dbReference type="GO" id="GO:0005085">
    <property type="term" value="F:guanyl-nucleotide exchange factor activity"/>
    <property type="evidence" value="ECO:0007669"/>
    <property type="project" value="InterPro"/>
</dbReference>
<dbReference type="EnsemblMetazoa" id="XM_011672493">
    <property type="protein sequence ID" value="XP_011670795"/>
    <property type="gene ID" value="LOC587904"/>
</dbReference>
<evidence type="ECO:0000256" key="1">
    <source>
        <dbReference type="ARBA" id="ARBA00004496"/>
    </source>
</evidence>
<organism evidence="7 8">
    <name type="scientific">Strongylocentrotus purpuratus</name>
    <name type="common">Purple sea urchin</name>
    <dbReference type="NCBI Taxonomy" id="7668"/>
    <lineage>
        <taxon>Eukaryota</taxon>
        <taxon>Metazoa</taxon>
        <taxon>Echinodermata</taxon>
        <taxon>Eleutherozoa</taxon>
        <taxon>Echinozoa</taxon>
        <taxon>Echinoidea</taxon>
        <taxon>Euechinoidea</taxon>
        <taxon>Echinacea</taxon>
        <taxon>Camarodonta</taxon>
        <taxon>Echinidea</taxon>
        <taxon>Strongylocentrotidae</taxon>
        <taxon>Strongylocentrotus</taxon>
    </lineage>
</organism>
<dbReference type="GeneID" id="587904"/>
<dbReference type="PANTHER" id="PTHR45872">
    <property type="entry name" value="RHO GUANINE NUCLEOTIDE EXCHANGE FACTOR 2, ISOFORM D"/>
    <property type="match status" value="1"/>
</dbReference>
<feature type="domain" description="DH" evidence="6">
    <location>
        <begin position="1"/>
        <end position="108"/>
    </location>
</feature>
<dbReference type="KEGG" id="spu:587904"/>
<comment type="subcellular location">
    <subcellularLocation>
        <location evidence="1">Cytoplasm</location>
    </subcellularLocation>
</comment>
<reference evidence="8" key="1">
    <citation type="submission" date="2015-02" db="EMBL/GenBank/DDBJ databases">
        <title>Genome sequencing for Strongylocentrotus purpuratus.</title>
        <authorList>
            <person name="Murali S."/>
            <person name="Liu Y."/>
            <person name="Vee V."/>
            <person name="English A."/>
            <person name="Wang M."/>
            <person name="Skinner E."/>
            <person name="Han Y."/>
            <person name="Muzny D.M."/>
            <person name="Worley K.C."/>
            <person name="Gibbs R.A."/>
        </authorList>
    </citation>
    <scope>NUCLEOTIDE SEQUENCE</scope>
</reference>
<dbReference type="Proteomes" id="UP000007110">
    <property type="component" value="Unassembled WGS sequence"/>
</dbReference>
<dbReference type="Gene3D" id="2.30.29.30">
    <property type="entry name" value="Pleckstrin-homology domain (PH domain)/Phosphotyrosine-binding domain (PTB)"/>
    <property type="match status" value="1"/>
</dbReference>
<dbReference type="AlphaFoldDB" id="A0A7M7LT56"/>
<evidence type="ECO:0000256" key="2">
    <source>
        <dbReference type="ARBA" id="ARBA00022490"/>
    </source>
</evidence>
<evidence type="ECO:0000259" key="5">
    <source>
        <dbReference type="PROSITE" id="PS50003"/>
    </source>
</evidence>
<feature type="domain" description="PH" evidence="5">
    <location>
        <begin position="150"/>
        <end position="263"/>
    </location>
</feature>
<dbReference type="InterPro" id="IPR041020">
    <property type="entry name" value="PH_16"/>
</dbReference>
<dbReference type="PROSITE" id="PS50010">
    <property type="entry name" value="DH_2"/>
    <property type="match status" value="1"/>
</dbReference>
<dbReference type="GO" id="GO:0005737">
    <property type="term" value="C:cytoplasm"/>
    <property type="evidence" value="ECO:0007669"/>
    <property type="project" value="UniProtKB-SubCell"/>
</dbReference>
<dbReference type="Pfam" id="PF17838">
    <property type="entry name" value="PH_16"/>
    <property type="match status" value="1"/>
</dbReference>
<dbReference type="SUPFAM" id="SSF50729">
    <property type="entry name" value="PH domain-like"/>
    <property type="match status" value="1"/>
</dbReference>
<dbReference type="SUPFAM" id="SSF48065">
    <property type="entry name" value="DBL homology domain (DH-domain)"/>
    <property type="match status" value="1"/>
</dbReference>
<proteinExistence type="predicted"/>
<dbReference type="Gene3D" id="1.20.900.10">
    <property type="entry name" value="Dbl homology (DH) domain"/>
    <property type="match status" value="1"/>
</dbReference>
<dbReference type="OMA" id="NWRIANR"/>
<name>A0A7M7LT56_STRPU</name>
<protein>
    <submittedName>
        <fullName evidence="7">Uncharacterized protein</fullName>
    </submittedName>
</protein>
<evidence type="ECO:0000313" key="8">
    <source>
        <dbReference type="Proteomes" id="UP000007110"/>
    </source>
</evidence>
<accession>A0A7M7LT56</accession>
<dbReference type="PANTHER" id="PTHR45872:SF2">
    <property type="entry name" value="RHO GUANINE NUCLEOTIDE EXCHANGE FACTOR 2, ISOFORM D"/>
    <property type="match status" value="1"/>
</dbReference>
<dbReference type="SMART" id="SM00233">
    <property type="entry name" value="PH"/>
    <property type="match status" value="1"/>
</dbReference>
<evidence type="ECO:0000259" key="6">
    <source>
        <dbReference type="PROSITE" id="PS50010"/>
    </source>
</evidence>
<keyword evidence="4" id="KW-0175">Coiled coil</keyword>
<keyword evidence="3" id="KW-0597">Phosphoprotein</keyword>
<keyword evidence="8" id="KW-1185">Reference proteome</keyword>
<dbReference type="InterPro" id="IPR001849">
    <property type="entry name" value="PH_domain"/>
</dbReference>
<dbReference type="InterPro" id="IPR035899">
    <property type="entry name" value="DBL_dom_sf"/>
</dbReference>
<evidence type="ECO:0000256" key="3">
    <source>
        <dbReference type="ARBA" id="ARBA00022553"/>
    </source>
</evidence>